<protein>
    <recommendedName>
        <fullName evidence="2">DZANK-type domain-containing protein</fullName>
    </recommendedName>
</protein>
<name>X0YCX3_9ZZZZ</name>
<accession>X0YCX3</accession>
<reference evidence="1" key="1">
    <citation type="journal article" date="2014" name="Front. Microbiol.">
        <title>High frequency of phylogenetically diverse reductive dehalogenase-homologous genes in deep subseafloor sedimentary metagenomes.</title>
        <authorList>
            <person name="Kawai M."/>
            <person name="Futagami T."/>
            <person name="Toyoda A."/>
            <person name="Takaki Y."/>
            <person name="Nishi S."/>
            <person name="Hori S."/>
            <person name="Arai W."/>
            <person name="Tsubouchi T."/>
            <person name="Morono Y."/>
            <person name="Uchiyama I."/>
            <person name="Ito T."/>
            <person name="Fujiyama A."/>
            <person name="Inagaki F."/>
            <person name="Takami H."/>
        </authorList>
    </citation>
    <scope>NUCLEOTIDE SEQUENCE</scope>
    <source>
        <strain evidence="1">Expedition CK06-06</strain>
    </source>
</reference>
<dbReference type="AlphaFoldDB" id="X0YCX3"/>
<organism evidence="1">
    <name type="scientific">marine sediment metagenome</name>
    <dbReference type="NCBI Taxonomy" id="412755"/>
    <lineage>
        <taxon>unclassified sequences</taxon>
        <taxon>metagenomes</taxon>
        <taxon>ecological metagenomes</taxon>
    </lineage>
</organism>
<feature type="non-terminal residue" evidence="1">
    <location>
        <position position="1"/>
    </location>
</feature>
<proteinExistence type="predicted"/>
<comment type="caution">
    <text evidence="1">The sequence shown here is derived from an EMBL/GenBank/DDBJ whole genome shotgun (WGS) entry which is preliminary data.</text>
</comment>
<sequence length="86" mass="9676">PILHRVSAIRVREGIRTVELLLSITCPRCNKTQELPVGRSKCAQCGLKFSIEIEEEHCQTCGYPLYRLESTTCPECGTPIRQDTAQ</sequence>
<evidence type="ECO:0000313" key="1">
    <source>
        <dbReference type="EMBL" id="GAG45127.1"/>
    </source>
</evidence>
<dbReference type="EMBL" id="BARS01058064">
    <property type="protein sequence ID" value="GAG45127.1"/>
    <property type="molecule type" value="Genomic_DNA"/>
</dbReference>
<gene>
    <name evidence="1" type="ORF">S01H1_84859</name>
</gene>
<evidence type="ECO:0008006" key="2">
    <source>
        <dbReference type="Google" id="ProtNLM"/>
    </source>
</evidence>